<reference evidence="2 3" key="1">
    <citation type="submission" date="2020-09" db="EMBL/GenBank/DDBJ databases">
        <title>De no assembly of potato wild relative species, Solanum commersonii.</title>
        <authorList>
            <person name="Cho K."/>
        </authorList>
    </citation>
    <scope>NUCLEOTIDE SEQUENCE [LARGE SCALE GENOMIC DNA]</scope>
    <source>
        <strain evidence="2">LZ3.2</strain>
        <tissue evidence="2">Leaf</tissue>
    </source>
</reference>
<evidence type="ECO:0000313" key="3">
    <source>
        <dbReference type="Proteomes" id="UP000824120"/>
    </source>
</evidence>
<dbReference type="AlphaFoldDB" id="A0A9J6AZG2"/>
<gene>
    <name evidence="2" type="ORF">H5410_001537</name>
</gene>
<organism evidence="2 3">
    <name type="scientific">Solanum commersonii</name>
    <name type="common">Commerson's wild potato</name>
    <name type="synonym">Commerson's nightshade</name>
    <dbReference type="NCBI Taxonomy" id="4109"/>
    <lineage>
        <taxon>Eukaryota</taxon>
        <taxon>Viridiplantae</taxon>
        <taxon>Streptophyta</taxon>
        <taxon>Embryophyta</taxon>
        <taxon>Tracheophyta</taxon>
        <taxon>Spermatophyta</taxon>
        <taxon>Magnoliopsida</taxon>
        <taxon>eudicotyledons</taxon>
        <taxon>Gunneridae</taxon>
        <taxon>Pentapetalae</taxon>
        <taxon>asterids</taxon>
        <taxon>lamiids</taxon>
        <taxon>Solanales</taxon>
        <taxon>Solanaceae</taxon>
        <taxon>Solanoideae</taxon>
        <taxon>Solaneae</taxon>
        <taxon>Solanum</taxon>
    </lineage>
</organism>
<dbReference type="Proteomes" id="UP000824120">
    <property type="component" value="Chromosome 1"/>
</dbReference>
<dbReference type="EMBL" id="JACXVP010000001">
    <property type="protein sequence ID" value="KAG5629820.1"/>
    <property type="molecule type" value="Genomic_DNA"/>
</dbReference>
<sequence>MPRVLSADLETPPPPSPDHTKSFPNIPCYPAKNPATSSNAGSLFKCTWSCKKMLLTLFVASSIFLTMV</sequence>
<evidence type="ECO:0000313" key="2">
    <source>
        <dbReference type="EMBL" id="KAG5629820.1"/>
    </source>
</evidence>
<feature type="region of interest" description="Disordered" evidence="1">
    <location>
        <begin position="1"/>
        <end position="21"/>
    </location>
</feature>
<keyword evidence="3" id="KW-1185">Reference proteome</keyword>
<comment type="caution">
    <text evidence="2">The sequence shown here is derived from an EMBL/GenBank/DDBJ whole genome shotgun (WGS) entry which is preliminary data.</text>
</comment>
<evidence type="ECO:0000256" key="1">
    <source>
        <dbReference type="SAM" id="MobiDB-lite"/>
    </source>
</evidence>
<name>A0A9J6AZG2_SOLCO</name>
<protein>
    <submittedName>
        <fullName evidence="2">Uncharacterized protein</fullName>
    </submittedName>
</protein>
<proteinExistence type="predicted"/>
<accession>A0A9J6AZG2</accession>